<name>A0A9Q2HEM8_9STAP</name>
<dbReference type="NCBIfam" id="NF033863">
    <property type="entry name" value="immun_TipC_fam"/>
    <property type="match status" value="1"/>
</dbReference>
<reference evidence="1 2" key="1">
    <citation type="submission" date="2020-08" db="EMBL/GenBank/DDBJ databases">
        <title>Genomic Encyclopedia of Type Strains, Phase IV (KMG-IV): sequencing the most valuable type-strain genomes for metagenomic binning, comparative biology and taxonomic classification.</title>
        <authorList>
            <person name="Goeker M."/>
        </authorList>
    </citation>
    <scope>NUCLEOTIDE SEQUENCE [LARGE SCALE GENOMIC DNA]</scope>
    <source>
        <strain evidence="1 2">DSM 19163</strain>
    </source>
</reference>
<organism evidence="1 2">
    <name type="scientific">Nosocomiicoccus ampullae</name>
    <dbReference type="NCBI Taxonomy" id="489910"/>
    <lineage>
        <taxon>Bacteria</taxon>
        <taxon>Bacillati</taxon>
        <taxon>Bacillota</taxon>
        <taxon>Bacilli</taxon>
        <taxon>Bacillales</taxon>
        <taxon>Staphylococcaceae</taxon>
        <taxon>Nosocomiicoccus</taxon>
    </lineage>
</organism>
<protein>
    <recommendedName>
        <fullName evidence="3">DUF1433 domain-containing protein</fullName>
    </recommendedName>
</protein>
<dbReference type="EMBL" id="JACHHF010000002">
    <property type="protein sequence ID" value="MBB5175418.1"/>
    <property type="molecule type" value="Genomic_DNA"/>
</dbReference>
<evidence type="ECO:0000313" key="2">
    <source>
        <dbReference type="Proteomes" id="UP000579136"/>
    </source>
</evidence>
<accession>A0A9Q2HEM8</accession>
<dbReference type="AlphaFoldDB" id="A0A9Q2HEM8"/>
<comment type="caution">
    <text evidence="1">The sequence shown here is derived from an EMBL/GenBank/DDBJ whole genome shotgun (WGS) entry which is preliminary data.</text>
</comment>
<gene>
    <name evidence="1" type="ORF">HNQ45_000288</name>
</gene>
<sequence>MKRPVFIVLIVLFVIFIVFAAFKIANHEKYENVFEEIYSISKTKYSSSSTLFDKEEDEIETKYKEIENVEKVSVEYHFEDVGGGFIVEITDNGSTYKVKYKADDKKLYESFSGDSTKEADLKEVFNKEFLEDWFETRSSRFSMDNLGDVEIVKE</sequence>
<dbReference type="Proteomes" id="UP000579136">
    <property type="component" value="Unassembled WGS sequence"/>
</dbReference>
<keyword evidence="2" id="KW-1185">Reference proteome</keyword>
<dbReference type="RefSeq" id="WP_183672847.1">
    <property type="nucleotide sequence ID" value="NZ_CBCRYX010000001.1"/>
</dbReference>
<dbReference type="InterPro" id="IPR048042">
    <property type="entry name" value="TipC-like"/>
</dbReference>
<evidence type="ECO:0000313" key="1">
    <source>
        <dbReference type="EMBL" id="MBB5175418.1"/>
    </source>
</evidence>
<evidence type="ECO:0008006" key="3">
    <source>
        <dbReference type="Google" id="ProtNLM"/>
    </source>
</evidence>
<proteinExistence type="predicted"/>